<dbReference type="InterPro" id="IPR001091">
    <property type="entry name" value="RM_Methyltransferase"/>
</dbReference>
<evidence type="ECO:0000256" key="4">
    <source>
        <dbReference type="RuleBase" id="RU362026"/>
    </source>
</evidence>
<dbReference type="CDD" id="cd02440">
    <property type="entry name" value="AdoMet_MTases"/>
    <property type="match status" value="1"/>
</dbReference>
<dbReference type="InterPro" id="IPR029063">
    <property type="entry name" value="SAM-dependent_MTases_sf"/>
</dbReference>
<dbReference type="AlphaFoldDB" id="A0A7C5RE26"/>
<dbReference type="InterPro" id="IPR002052">
    <property type="entry name" value="DNA_methylase_N6_adenine_CS"/>
</dbReference>
<dbReference type="GO" id="GO:0008170">
    <property type="term" value="F:N-methyltransferase activity"/>
    <property type="evidence" value="ECO:0007669"/>
    <property type="project" value="InterPro"/>
</dbReference>
<keyword evidence="2 6" id="KW-0489">Methyltransferase</keyword>
<comment type="similarity">
    <text evidence="1 4">Belongs to the N(4)/N(6)-methyltransferase family.</text>
</comment>
<dbReference type="GO" id="GO:0032259">
    <property type="term" value="P:methylation"/>
    <property type="evidence" value="ECO:0007669"/>
    <property type="project" value="UniProtKB-KW"/>
</dbReference>
<evidence type="ECO:0000256" key="3">
    <source>
        <dbReference type="ARBA" id="ARBA00022679"/>
    </source>
</evidence>
<evidence type="ECO:0000256" key="1">
    <source>
        <dbReference type="ARBA" id="ARBA00006594"/>
    </source>
</evidence>
<proteinExistence type="inferred from homology"/>
<name>A0A7C5RE26_9DEIN</name>
<accession>A0A7C5RE26</accession>
<dbReference type="GO" id="GO:0003677">
    <property type="term" value="F:DNA binding"/>
    <property type="evidence" value="ECO:0007669"/>
    <property type="project" value="InterPro"/>
</dbReference>
<dbReference type="InterPro" id="IPR002941">
    <property type="entry name" value="DNA_methylase_N4/N6"/>
</dbReference>
<gene>
    <name evidence="6" type="ORF">ENM28_02120</name>
</gene>
<evidence type="ECO:0000259" key="5">
    <source>
        <dbReference type="Pfam" id="PF01555"/>
    </source>
</evidence>
<dbReference type="PRINTS" id="PR00508">
    <property type="entry name" value="S21N4MTFRASE"/>
</dbReference>
<dbReference type="Gene3D" id="3.40.50.150">
    <property type="entry name" value="Vaccinia Virus protein VP39"/>
    <property type="match status" value="1"/>
</dbReference>
<protein>
    <recommendedName>
        <fullName evidence="4">Methyltransferase</fullName>
        <ecNumber evidence="4">2.1.1.-</ecNumber>
    </recommendedName>
</protein>
<evidence type="ECO:0000256" key="2">
    <source>
        <dbReference type="ARBA" id="ARBA00022603"/>
    </source>
</evidence>
<comment type="caution">
    <text evidence="6">The sequence shown here is derived from an EMBL/GenBank/DDBJ whole genome shotgun (WGS) entry which is preliminary data.</text>
</comment>
<sequence>MLREDGFALLEEVEGKADLLLTDPPYGTTKLAWDREPDWKAFFALARRALKPGGNLVFFASGKAVFRAAKALEELSWAFYELVWPKRTPTGFYDAGRRPLRAHEWILVAPRTWGASTYNPQKWRAEELRGRVRRQVAGGKHWDRTDPVPYEDDGTRHPLSVLPAFGLTPEESLGHPTQKPLALARYLVLTYSNPGDLVVDPFAGSGTFGAAALALGRRFLGAEKDPEWRQKAARRLEAVQPELFPAAGGAE</sequence>
<evidence type="ECO:0000313" key="6">
    <source>
        <dbReference type="EMBL" id="HHM67516.1"/>
    </source>
</evidence>
<feature type="domain" description="DNA methylase N-4/N-6" evidence="5">
    <location>
        <begin position="18"/>
        <end position="230"/>
    </location>
</feature>
<dbReference type="EC" id="2.1.1.-" evidence="4"/>
<dbReference type="PROSITE" id="PS00092">
    <property type="entry name" value="N6_MTASE"/>
    <property type="match status" value="1"/>
</dbReference>
<keyword evidence="3 6" id="KW-0808">Transferase</keyword>
<organism evidence="6">
    <name type="scientific">Thermus caliditerrae</name>
    <dbReference type="NCBI Taxonomy" id="1330700"/>
    <lineage>
        <taxon>Bacteria</taxon>
        <taxon>Thermotogati</taxon>
        <taxon>Deinococcota</taxon>
        <taxon>Deinococci</taxon>
        <taxon>Thermales</taxon>
        <taxon>Thermaceae</taxon>
        <taxon>Thermus</taxon>
    </lineage>
</organism>
<dbReference type="SUPFAM" id="SSF53335">
    <property type="entry name" value="S-adenosyl-L-methionine-dependent methyltransferases"/>
    <property type="match status" value="1"/>
</dbReference>
<reference evidence="6" key="1">
    <citation type="journal article" date="2020" name="mSystems">
        <title>Genome- and Community-Level Interaction Insights into Carbon Utilization and Element Cycling Functions of Hydrothermarchaeota in Hydrothermal Sediment.</title>
        <authorList>
            <person name="Zhou Z."/>
            <person name="Liu Y."/>
            <person name="Xu W."/>
            <person name="Pan J."/>
            <person name="Luo Z.H."/>
            <person name="Li M."/>
        </authorList>
    </citation>
    <scope>NUCLEOTIDE SEQUENCE [LARGE SCALE GENOMIC DNA]</scope>
    <source>
        <strain evidence="6">SpSt-1071</strain>
    </source>
</reference>
<dbReference type="Pfam" id="PF01555">
    <property type="entry name" value="N6_N4_Mtase"/>
    <property type="match status" value="1"/>
</dbReference>
<dbReference type="EMBL" id="DRXE01000078">
    <property type="protein sequence ID" value="HHM67516.1"/>
    <property type="molecule type" value="Genomic_DNA"/>
</dbReference>